<evidence type="ECO:0000313" key="3">
    <source>
        <dbReference type="EMBL" id="KAH3794477.1"/>
    </source>
</evidence>
<accession>A0A9D4FER1</accession>
<evidence type="ECO:0000256" key="1">
    <source>
        <dbReference type="SAM" id="MobiDB-lite"/>
    </source>
</evidence>
<gene>
    <name evidence="3" type="ORF">DPMN_148009</name>
</gene>
<feature type="compositionally biased region" description="Polar residues" evidence="1">
    <location>
        <begin position="123"/>
        <end position="144"/>
    </location>
</feature>
<sequence length="264" mass="28638">MNVNLTFKSTELPVDGQTLEIKNAQMKVFKHELYTTDNITFTFVLISCTIDLQNADFNVKNKCGYSGYVRLKFKDGSLPPTKDALYLSSTTVAFKTNSTVKSSTIAGHGKDVDGAKVQEQQPITTAENSQASVTNPSTSKTSATVVKDVEKATTHSHQPSQTDRNQQPKYTYPSTAGKVLTTVVKDDITNTAKRQPISNDAVTHITDHSVLSASDAQDGMQIVIIAVVCSVSVLIIVTAVVIAVVCVKRKRRPVGKLNMTIETV</sequence>
<name>A0A9D4FER1_DREPO</name>
<comment type="caution">
    <text evidence="3">The sequence shown here is derived from an EMBL/GenBank/DDBJ whole genome shotgun (WGS) entry which is preliminary data.</text>
</comment>
<reference evidence="3" key="1">
    <citation type="journal article" date="2019" name="bioRxiv">
        <title>The Genome of the Zebra Mussel, Dreissena polymorpha: A Resource for Invasive Species Research.</title>
        <authorList>
            <person name="McCartney M.A."/>
            <person name="Auch B."/>
            <person name="Kono T."/>
            <person name="Mallez S."/>
            <person name="Zhang Y."/>
            <person name="Obille A."/>
            <person name="Becker A."/>
            <person name="Abrahante J.E."/>
            <person name="Garbe J."/>
            <person name="Badalamenti J.P."/>
            <person name="Herman A."/>
            <person name="Mangelson H."/>
            <person name="Liachko I."/>
            <person name="Sullivan S."/>
            <person name="Sone E.D."/>
            <person name="Koren S."/>
            <person name="Silverstein K.A.T."/>
            <person name="Beckman K.B."/>
            <person name="Gohl D.M."/>
        </authorList>
    </citation>
    <scope>NUCLEOTIDE SEQUENCE</scope>
    <source>
        <strain evidence="3">Duluth1</strain>
        <tissue evidence="3">Whole animal</tissue>
    </source>
</reference>
<keyword evidence="2" id="KW-1133">Transmembrane helix</keyword>
<feature type="region of interest" description="Disordered" evidence="1">
    <location>
        <begin position="123"/>
        <end position="172"/>
    </location>
</feature>
<feature type="compositionally biased region" description="Polar residues" evidence="1">
    <location>
        <begin position="155"/>
        <end position="172"/>
    </location>
</feature>
<evidence type="ECO:0000313" key="4">
    <source>
        <dbReference type="Proteomes" id="UP000828390"/>
    </source>
</evidence>
<dbReference type="Proteomes" id="UP000828390">
    <property type="component" value="Unassembled WGS sequence"/>
</dbReference>
<keyword evidence="4" id="KW-1185">Reference proteome</keyword>
<reference evidence="3" key="2">
    <citation type="submission" date="2020-11" db="EMBL/GenBank/DDBJ databases">
        <authorList>
            <person name="McCartney M.A."/>
            <person name="Auch B."/>
            <person name="Kono T."/>
            <person name="Mallez S."/>
            <person name="Becker A."/>
            <person name="Gohl D.M."/>
            <person name="Silverstein K.A.T."/>
            <person name="Koren S."/>
            <person name="Bechman K.B."/>
            <person name="Herman A."/>
            <person name="Abrahante J.E."/>
            <person name="Garbe J."/>
        </authorList>
    </citation>
    <scope>NUCLEOTIDE SEQUENCE</scope>
    <source>
        <strain evidence="3">Duluth1</strain>
        <tissue evidence="3">Whole animal</tissue>
    </source>
</reference>
<proteinExistence type="predicted"/>
<evidence type="ECO:0000256" key="2">
    <source>
        <dbReference type="SAM" id="Phobius"/>
    </source>
</evidence>
<keyword evidence="2" id="KW-0812">Transmembrane</keyword>
<feature type="transmembrane region" description="Helical" evidence="2">
    <location>
        <begin position="222"/>
        <end position="247"/>
    </location>
</feature>
<protein>
    <submittedName>
        <fullName evidence="3">Uncharacterized protein</fullName>
    </submittedName>
</protein>
<keyword evidence="2" id="KW-0472">Membrane</keyword>
<dbReference type="AlphaFoldDB" id="A0A9D4FER1"/>
<organism evidence="3 4">
    <name type="scientific">Dreissena polymorpha</name>
    <name type="common">Zebra mussel</name>
    <name type="synonym">Mytilus polymorpha</name>
    <dbReference type="NCBI Taxonomy" id="45954"/>
    <lineage>
        <taxon>Eukaryota</taxon>
        <taxon>Metazoa</taxon>
        <taxon>Spiralia</taxon>
        <taxon>Lophotrochozoa</taxon>
        <taxon>Mollusca</taxon>
        <taxon>Bivalvia</taxon>
        <taxon>Autobranchia</taxon>
        <taxon>Heteroconchia</taxon>
        <taxon>Euheterodonta</taxon>
        <taxon>Imparidentia</taxon>
        <taxon>Neoheterodontei</taxon>
        <taxon>Myida</taxon>
        <taxon>Dreissenoidea</taxon>
        <taxon>Dreissenidae</taxon>
        <taxon>Dreissena</taxon>
    </lineage>
</organism>
<dbReference type="EMBL" id="JAIWYP010000007">
    <property type="protein sequence ID" value="KAH3794477.1"/>
    <property type="molecule type" value="Genomic_DNA"/>
</dbReference>